<dbReference type="RefSeq" id="WP_127933049.1">
    <property type="nucleotide sequence ID" value="NZ_SAUN01000001.1"/>
</dbReference>
<comment type="caution">
    <text evidence="2">The sequence shown here is derived from an EMBL/GenBank/DDBJ whole genome shotgun (WGS) entry which is preliminary data.</text>
</comment>
<protein>
    <recommendedName>
        <fullName evidence="4">WxL domain-containing protein</fullName>
    </recommendedName>
</protein>
<sequence length="195" mass="19366">MNRYIRIALAGAMVLGAGMVSTTPAYAATCAEDVACNTTTTFAVTADVLDITIPDTAALSGATPGGFASGNLGAITVTDERAAADASWTATVTSTAFTTGTAPFDASETVPTTNVYYCSGAATSTSGSGTFTPGQTGCAAPPPATGQDMSVARTAFSHTGGTGVNTAVWNPLITTDPEAEDIAGTYTGTITHTIT</sequence>
<organism evidence="2 3">
    <name type="scientific">Nonomuraea polychroma</name>
    <dbReference type="NCBI Taxonomy" id="46176"/>
    <lineage>
        <taxon>Bacteria</taxon>
        <taxon>Bacillati</taxon>
        <taxon>Actinomycetota</taxon>
        <taxon>Actinomycetes</taxon>
        <taxon>Streptosporangiales</taxon>
        <taxon>Streptosporangiaceae</taxon>
        <taxon>Nonomuraea</taxon>
    </lineage>
</organism>
<feature type="chain" id="PRO_5019493178" description="WxL domain-containing protein" evidence="1">
    <location>
        <begin position="28"/>
        <end position="195"/>
    </location>
</feature>
<gene>
    <name evidence="2" type="ORF">EDD27_3130</name>
</gene>
<keyword evidence="1" id="KW-0732">Signal</keyword>
<dbReference type="EMBL" id="SAUN01000001">
    <property type="protein sequence ID" value="RVX40712.1"/>
    <property type="molecule type" value="Genomic_DNA"/>
</dbReference>
<dbReference type="AlphaFoldDB" id="A0A438M4N9"/>
<reference evidence="2 3" key="1">
    <citation type="submission" date="2019-01" db="EMBL/GenBank/DDBJ databases">
        <title>Sequencing the genomes of 1000 actinobacteria strains.</title>
        <authorList>
            <person name="Klenk H.-P."/>
        </authorList>
    </citation>
    <scope>NUCLEOTIDE SEQUENCE [LARGE SCALE GENOMIC DNA]</scope>
    <source>
        <strain evidence="2 3">DSM 43925</strain>
    </source>
</reference>
<evidence type="ECO:0000313" key="3">
    <source>
        <dbReference type="Proteomes" id="UP000284824"/>
    </source>
</evidence>
<name>A0A438M4N9_9ACTN</name>
<dbReference type="Proteomes" id="UP000284824">
    <property type="component" value="Unassembled WGS sequence"/>
</dbReference>
<dbReference type="OrthoDB" id="5147666at2"/>
<accession>A0A438M4N9</accession>
<keyword evidence="3" id="KW-1185">Reference proteome</keyword>
<evidence type="ECO:0000256" key="1">
    <source>
        <dbReference type="SAM" id="SignalP"/>
    </source>
</evidence>
<feature type="signal peptide" evidence="1">
    <location>
        <begin position="1"/>
        <end position="27"/>
    </location>
</feature>
<evidence type="ECO:0000313" key="2">
    <source>
        <dbReference type="EMBL" id="RVX40712.1"/>
    </source>
</evidence>
<evidence type="ECO:0008006" key="4">
    <source>
        <dbReference type="Google" id="ProtNLM"/>
    </source>
</evidence>
<proteinExistence type="predicted"/>